<dbReference type="Proteomes" id="UP001140949">
    <property type="component" value="Unassembled WGS sequence"/>
</dbReference>
<dbReference type="EMBL" id="JANAVB010033270">
    <property type="protein sequence ID" value="KAJ6808536.1"/>
    <property type="molecule type" value="Genomic_DNA"/>
</dbReference>
<evidence type="ECO:0000313" key="1">
    <source>
        <dbReference type="EMBL" id="KAJ6808536.1"/>
    </source>
</evidence>
<reference evidence="1" key="2">
    <citation type="submission" date="2023-04" db="EMBL/GenBank/DDBJ databases">
        <authorList>
            <person name="Bruccoleri R.E."/>
            <person name="Oakeley E.J."/>
            <person name="Faust A.-M."/>
            <person name="Dessus-Babus S."/>
            <person name="Altorfer M."/>
            <person name="Burckhardt D."/>
            <person name="Oertli M."/>
            <person name="Naumann U."/>
            <person name="Petersen F."/>
            <person name="Wong J."/>
        </authorList>
    </citation>
    <scope>NUCLEOTIDE SEQUENCE</scope>
    <source>
        <strain evidence="1">GSM-AAB239-AS_SAM_17_03QT</strain>
        <tissue evidence="1">Leaf</tissue>
    </source>
</reference>
<gene>
    <name evidence="1" type="ORF">M6B38_167400</name>
</gene>
<sequence length="73" mass="8228">MMVRLLEKMVFDEVGGFRTGGHGGAMVVGKKDFGLYRRVQDCQTQQAVFENSFFFVSCVTQLVGERLCLVCRT</sequence>
<name>A0AAX6EWU1_IRIPA</name>
<organism evidence="1 2">
    <name type="scientific">Iris pallida</name>
    <name type="common">Sweet iris</name>
    <dbReference type="NCBI Taxonomy" id="29817"/>
    <lineage>
        <taxon>Eukaryota</taxon>
        <taxon>Viridiplantae</taxon>
        <taxon>Streptophyta</taxon>
        <taxon>Embryophyta</taxon>
        <taxon>Tracheophyta</taxon>
        <taxon>Spermatophyta</taxon>
        <taxon>Magnoliopsida</taxon>
        <taxon>Liliopsida</taxon>
        <taxon>Asparagales</taxon>
        <taxon>Iridaceae</taxon>
        <taxon>Iridoideae</taxon>
        <taxon>Irideae</taxon>
        <taxon>Iris</taxon>
    </lineage>
</organism>
<accession>A0AAX6EWU1</accession>
<dbReference type="AlphaFoldDB" id="A0AAX6EWU1"/>
<keyword evidence="2" id="KW-1185">Reference proteome</keyword>
<proteinExistence type="predicted"/>
<protein>
    <submittedName>
        <fullName evidence="1">Uncharacterized protein</fullName>
    </submittedName>
</protein>
<comment type="caution">
    <text evidence="1">The sequence shown here is derived from an EMBL/GenBank/DDBJ whole genome shotgun (WGS) entry which is preliminary data.</text>
</comment>
<reference evidence="1" key="1">
    <citation type="journal article" date="2023" name="GigaByte">
        <title>Genome assembly of the bearded iris, Iris pallida Lam.</title>
        <authorList>
            <person name="Bruccoleri R.E."/>
            <person name="Oakeley E.J."/>
            <person name="Faust A.M.E."/>
            <person name="Altorfer M."/>
            <person name="Dessus-Babus S."/>
            <person name="Burckhardt D."/>
            <person name="Oertli M."/>
            <person name="Naumann U."/>
            <person name="Petersen F."/>
            <person name="Wong J."/>
        </authorList>
    </citation>
    <scope>NUCLEOTIDE SEQUENCE</scope>
    <source>
        <strain evidence="1">GSM-AAB239-AS_SAM_17_03QT</strain>
    </source>
</reference>
<evidence type="ECO:0000313" key="2">
    <source>
        <dbReference type="Proteomes" id="UP001140949"/>
    </source>
</evidence>